<evidence type="ECO:0000313" key="1">
    <source>
        <dbReference type="EMBL" id="CAD7241568.1"/>
    </source>
</evidence>
<name>A0A7R8X6L3_9CRUS</name>
<accession>A0A7R8X6L3</accession>
<evidence type="ECO:0000313" key="2">
    <source>
        <dbReference type="Proteomes" id="UP000677054"/>
    </source>
</evidence>
<dbReference type="EMBL" id="CAJPEV010000150">
    <property type="protein sequence ID" value="CAG0881414.1"/>
    <property type="molecule type" value="Genomic_DNA"/>
</dbReference>
<sequence>MRFSPAKDGKTKGICSRVQFTDRSEVTCFIINDNAVNGKGEMPHRRSLECPPGFGAVAFQLGDLLETGFLQCCDF</sequence>
<proteinExistence type="predicted"/>
<gene>
    <name evidence="1" type="ORF">DSTB1V02_LOCUS1556</name>
</gene>
<keyword evidence="2" id="KW-1185">Reference proteome</keyword>
<protein>
    <submittedName>
        <fullName evidence="1">Uncharacterized protein</fullName>
    </submittedName>
</protein>
<organism evidence="1">
    <name type="scientific">Darwinula stevensoni</name>
    <dbReference type="NCBI Taxonomy" id="69355"/>
    <lineage>
        <taxon>Eukaryota</taxon>
        <taxon>Metazoa</taxon>
        <taxon>Ecdysozoa</taxon>
        <taxon>Arthropoda</taxon>
        <taxon>Crustacea</taxon>
        <taxon>Oligostraca</taxon>
        <taxon>Ostracoda</taxon>
        <taxon>Podocopa</taxon>
        <taxon>Podocopida</taxon>
        <taxon>Darwinulocopina</taxon>
        <taxon>Darwinuloidea</taxon>
        <taxon>Darwinulidae</taxon>
        <taxon>Darwinula</taxon>
    </lineage>
</organism>
<dbReference type="AlphaFoldDB" id="A0A7R8X6L3"/>
<dbReference type="EMBL" id="LR899667">
    <property type="protein sequence ID" value="CAD7241568.1"/>
    <property type="molecule type" value="Genomic_DNA"/>
</dbReference>
<dbReference type="Proteomes" id="UP000677054">
    <property type="component" value="Unassembled WGS sequence"/>
</dbReference>
<reference evidence="1" key="1">
    <citation type="submission" date="2020-11" db="EMBL/GenBank/DDBJ databases">
        <authorList>
            <person name="Tran Van P."/>
        </authorList>
    </citation>
    <scope>NUCLEOTIDE SEQUENCE</scope>
</reference>